<protein>
    <submittedName>
        <fullName evidence="6">Integrase</fullName>
    </submittedName>
</protein>
<dbReference type="KEGG" id="camu:CA2015_2127"/>
<evidence type="ECO:0000313" key="7">
    <source>
        <dbReference type="Proteomes" id="UP000036520"/>
    </source>
</evidence>
<dbReference type="SUPFAM" id="SSF56349">
    <property type="entry name" value="DNA breaking-rejoining enzymes"/>
    <property type="match status" value="1"/>
</dbReference>
<dbReference type="Pfam" id="PF00589">
    <property type="entry name" value="Phage_integrase"/>
    <property type="match status" value="1"/>
</dbReference>
<accession>A0A0H4PBE9</accession>
<dbReference type="Proteomes" id="UP000036520">
    <property type="component" value="Chromosome"/>
</dbReference>
<evidence type="ECO:0000259" key="5">
    <source>
        <dbReference type="Pfam" id="PF17293"/>
    </source>
</evidence>
<dbReference type="InterPro" id="IPR050090">
    <property type="entry name" value="Tyrosine_recombinase_XerCD"/>
</dbReference>
<dbReference type="RefSeq" id="WP_048641872.1">
    <property type="nucleotide sequence ID" value="NZ_CP012040.1"/>
</dbReference>
<dbReference type="PANTHER" id="PTHR30349">
    <property type="entry name" value="PHAGE INTEGRASE-RELATED"/>
    <property type="match status" value="1"/>
</dbReference>
<dbReference type="PANTHER" id="PTHR30349:SF64">
    <property type="entry name" value="PROPHAGE INTEGRASE INTD-RELATED"/>
    <property type="match status" value="1"/>
</dbReference>
<dbReference type="EMBL" id="CP012040">
    <property type="protein sequence ID" value="AKP51549.1"/>
    <property type="molecule type" value="Genomic_DNA"/>
</dbReference>
<reference evidence="6 7" key="1">
    <citation type="submission" date="2015-07" db="EMBL/GenBank/DDBJ databases">
        <authorList>
            <person name="Kim K.M."/>
        </authorList>
    </citation>
    <scope>NUCLEOTIDE SEQUENCE [LARGE SCALE GENOMIC DNA]</scope>
    <source>
        <strain evidence="6 7">KCTC 12363</strain>
    </source>
</reference>
<dbReference type="InterPro" id="IPR013762">
    <property type="entry name" value="Integrase-like_cat_sf"/>
</dbReference>
<proteinExistence type="inferred from homology"/>
<evidence type="ECO:0000259" key="4">
    <source>
        <dbReference type="Pfam" id="PF00589"/>
    </source>
</evidence>
<keyword evidence="3" id="KW-0233">DNA recombination</keyword>
<keyword evidence="7" id="KW-1185">Reference proteome</keyword>
<dbReference type="Pfam" id="PF17293">
    <property type="entry name" value="Arm-DNA-bind_5"/>
    <property type="match status" value="1"/>
</dbReference>
<dbReference type="InterPro" id="IPR002104">
    <property type="entry name" value="Integrase_catalytic"/>
</dbReference>
<dbReference type="Gene3D" id="1.10.443.10">
    <property type="entry name" value="Intergrase catalytic core"/>
    <property type="match status" value="1"/>
</dbReference>
<organism evidence="6 7">
    <name type="scientific">Cyclobacterium amurskyense</name>
    <dbReference type="NCBI Taxonomy" id="320787"/>
    <lineage>
        <taxon>Bacteria</taxon>
        <taxon>Pseudomonadati</taxon>
        <taxon>Bacteroidota</taxon>
        <taxon>Cytophagia</taxon>
        <taxon>Cytophagales</taxon>
        <taxon>Cyclobacteriaceae</taxon>
        <taxon>Cyclobacterium</taxon>
    </lineage>
</organism>
<dbReference type="OrthoDB" id="9806835at2"/>
<dbReference type="Gene3D" id="1.10.150.130">
    <property type="match status" value="1"/>
</dbReference>
<feature type="domain" description="Arm DNA-binding" evidence="5">
    <location>
        <begin position="9"/>
        <end position="71"/>
    </location>
</feature>
<name>A0A0H4PBE9_9BACT</name>
<evidence type="ECO:0000256" key="3">
    <source>
        <dbReference type="ARBA" id="ARBA00023172"/>
    </source>
</evidence>
<dbReference type="InterPro" id="IPR010998">
    <property type="entry name" value="Integrase_recombinase_N"/>
</dbReference>
<evidence type="ECO:0000256" key="1">
    <source>
        <dbReference type="ARBA" id="ARBA00008857"/>
    </source>
</evidence>
<dbReference type="GO" id="GO:0006310">
    <property type="term" value="P:DNA recombination"/>
    <property type="evidence" value="ECO:0007669"/>
    <property type="project" value="UniProtKB-KW"/>
</dbReference>
<sequence>MRKQLPSLYLNKQRVSKKSGKTPLFFKHEIHGKIVKFQLNIKVNPEYWNQALQQVESDTTLTQKITQIRELWKLLFHIGKNDNRSIEMFQQMFREKINGEVRKKPIDLKANFTFYELFDKYMEQYKNRYAHTHLKKFLTVKNSLHSYYPKLAYQELTTELFDNYRDKLVKRQLTNNYIKDLFKIIKKACKFGRSLNITIPMDIEEYRVETYKGKIIWLSQDELAALEAVECTESEQVVKDCFLFRCYTGLRHSDMKHVDILNLKGNRLEFNIQKQGKLHGITLSEGTKSLALLKKYKSFPITSGQNENRKLKILCQRARINDVIETYKRSGSQFLTEATPKYRKISGHTARRTFARLAYEKGVELLKLSKFLGHSSLDVTLGYIGITLADQENIAF</sequence>
<evidence type="ECO:0000256" key="2">
    <source>
        <dbReference type="ARBA" id="ARBA00023125"/>
    </source>
</evidence>
<dbReference type="STRING" id="320787.CA2015_2127"/>
<keyword evidence="2" id="KW-0238">DNA-binding</keyword>
<gene>
    <name evidence="6" type="ORF">CA2015_2127</name>
</gene>
<comment type="similarity">
    <text evidence="1">Belongs to the 'phage' integrase family.</text>
</comment>
<dbReference type="InterPro" id="IPR035386">
    <property type="entry name" value="Arm-DNA-bind_5"/>
</dbReference>
<dbReference type="GO" id="GO:0003677">
    <property type="term" value="F:DNA binding"/>
    <property type="evidence" value="ECO:0007669"/>
    <property type="project" value="UniProtKB-KW"/>
</dbReference>
<evidence type="ECO:0000313" key="6">
    <source>
        <dbReference type="EMBL" id="AKP51549.1"/>
    </source>
</evidence>
<feature type="domain" description="Tyr recombinase" evidence="4">
    <location>
        <begin position="217"/>
        <end position="384"/>
    </location>
</feature>
<dbReference type="InterPro" id="IPR011010">
    <property type="entry name" value="DNA_brk_join_enz"/>
</dbReference>
<dbReference type="AlphaFoldDB" id="A0A0H4PBE9"/>
<dbReference type="GO" id="GO:0015074">
    <property type="term" value="P:DNA integration"/>
    <property type="evidence" value="ECO:0007669"/>
    <property type="project" value="InterPro"/>
</dbReference>